<dbReference type="AntiFam" id="ANF00132">
    <property type="entry name" value="Shadow ORF (opposite rne)"/>
</dbReference>
<sequence length="165" mass="17956">MLRGFLLEQRLAVGDRNLVIVGVDFSEGQEAVAIAAVVDESRLERRLYARDFGKVNIASELLLIRGFVVKLLDAIALYHDDPGSPDAPHRLTSCLACCVFSGAQAGKGGMKNRLAGRKPEARARQYPIDHDSSRRPTVSRADRLRGSAIGGRHVIRGVGKAREVP</sequence>
<dbReference type="AlphaFoldDB" id="A0A1E3VU75"/>
<comment type="caution">
    <text evidence="1">The sequence shown here is derived from an EMBL/GenBank/DDBJ whole genome shotgun (WGS) entry which is preliminary data.</text>
</comment>
<dbReference type="Proteomes" id="UP000094472">
    <property type="component" value="Unassembled WGS sequence"/>
</dbReference>
<dbReference type="EMBL" id="LPWF01000027">
    <property type="protein sequence ID" value="ODR97069.1"/>
    <property type="molecule type" value="Genomic_DNA"/>
</dbReference>
<accession>A0A1E3VU75</accession>
<gene>
    <name evidence="1" type="ORF">AUC69_13230</name>
</gene>
<evidence type="ECO:0000313" key="1">
    <source>
        <dbReference type="EMBL" id="ODR97069.1"/>
    </source>
</evidence>
<evidence type="ECO:0000313" key="2">
    <source>
        <dbReference type="Proteomes" id="UP000094472"/>
    </source>
</evidence>
<reference evidence="1 2" key="1">
    <citation type="journal article" date="2016" name="Environ. Microbiol.">
        <title>New Methyloceanibacter diversity from North Sea sediments includes methanotroph containing solely the soluble methane monooxygenase.</title>
        <authorList>
            <person name="Vekeman B."/>
            <person name="Kerckhof F.M."/>
            <person name="Cremers G."/>
            <person name="de Vos P."/>
            <person name="Vandamme P."/>
            <person name="Boon N."/>
            <person name="Op den Camp H.J."/>
            <person name="Heylen K."/>
        </authorList>
    </citation>
    <scope>NUCLEOTIDE SEQUENCE [LARGE SCALE GENOMIC DNA]</scope>
    <source>
        <strain evidence="1 2">R-67175</strain>
    </source>
</reference>
<organism evidence="1 2">
    <name type="scientific">Methyloceanibacter superfactus</name>
    <dbReference type="NCBI Taxonomy" id="1774969"/>
    <lineage>
        <taxon>Bacteria</taxon>
        <taxon>Pseudomonadati</taxon>
        <taxon>Pseudomonadota</taxon>
        <taxon>Alphaproteobacteria</taxon>
        <taxon>Hyphomicrobiales</taxon>
        <taxon>Hyphomicrobiaceae</taxon>
        <taxon>Methyloceanibacter</taxon>
    </lineage>
</organism>
<keyword evidence="2" id="KW-1185">Reference proteome</keyword>
<proteinExistence type="predicted"/>
<protein>
    <submittedName>
        <fullName evidence="1">Uncharacterized protein</fullName>
    </submittedName>
</protein>
<name>A0A1E3VU75_9HYPH</name>